<name>A0A978VTV6_ZIZJJ</name>
<sequence>MRKKSENNRTRLESAMDAAAAKSNTEEKKSKGTNSSKRRRFNGEADDDEAEEEEEQCDMEVWETLRKSFRQVQSVLDQNRALIQQANDNHQSRVQDNLVKNVDLIRQINGNISKVLSIYSDLSVNFSTVVQQRRAIVPGKTDDEKVVALSVIAFGISSAIYNNLNKFCGLGVWSYVSVKPLKAFYEAGCHMDDGCGIAYLHYYPPRRRMRNTSSILNLLLRGTILLSKTTGSPEYRLKLILGKSVVIGLLLEWLGSEALFYNYDEHLDFIQD</sequence>
<proteinExistence type="inferred from homology"/>
<dbReference type="AlphaFoldDB" id="A0A978VTV6"/>
<dbReference type="GO" id="GO:0009649">
    <property type="term" value="P:entrainment of circadian clock"/>
    <property type="evidence" value="ECO:0007669"/>
    <property type="project" value="TreeGrafter"/>
</dbReference>
<dbReference type="GO" id="GO:0042753">
    <property type="term" value="P:positive regulation of circadian rhythm"/>
    <property type="evidence" value="ECO:0007669"/>
    <property type="project" value="InterPro"/>
</dbReference>
<evidence type="ECO:0000259" key="6">
    <source>
        <dbReference type="Pfam" id="PF07011"/>
    </source>
</evidence>
<dbReference type="InterPro" id="IPR009741">
    <property type="entry name" value="EARLY_FLOWERING_4_dom"/>
</dbReference>
<organism evidence="7 8">
    <name type="scientific">Ziziphus jujuba var. spinosa</name>
    <dbReference type="NCBI Taxonomy" id="714518"/>
    <lineage>
        <taxon>Eukaryota</taxon>
        <taxon>Viridiplantae</taxon>
        <taxon>Streptophyta</taxon>
        <taxon>Embryophyta</taxon>
        <taxon>Tracheophyta</taxon>
        <taxon>Spermatophyta</taxon>
        <taxon>Magnoliopsida</taxon>
        <taxon>eudicotyledons</taxon>
        <taxon>Gunneridae</taxon>
        <taxon>Pentapetalae</taxon>
        <taxon>rosids</taxon>
        <taxon>fabids</taxon>
        <taxon>Rosales</taxon>
        <taxon>Rhamnaceae</taxon>
        <taxon>Paliureae</taxon>
        <taxon>Ziziphus</taxon>
    </lineage>
</organism>
<evidence type="ECO:0000256" key="3">
    <source>
        <dbReference type="ARBA" id="ARBA00023108"/>
    </source>
</evidence>
<feature type="region of interest" description="Disordered" evidence="5">
    <location>
        <begin position="1"/>
        <end position="56"/>
    </location>
</feature>
<dbReference type="GO" id="GO:0005634">
    <property type="term" value="C:nucleus"/>
    <property type="evidence" value="ECO:0007669"/>
    <property type="project" value="UniProtKB-SubCell"/>
</dbReference>
<comment type="caution">
    <text evidence="7">The sequence shown here is derived from an EMBL/GenBank/DDBJ whole genome shotgun (WGS) entry which is preliminary data.</text>
</comment>
<evidence type="ECO:0000313" key="8">
    <source>
        <dbReference type="Proteomes" id="UP000813462"/>
    </source>
</evidence>
<evidence type="ECO:0000256" key="1">
    <source>
        <dbReference type="ARBA" id="ARBA00004123"/>
    </source>
</evidence>
<feature type="domain" description="Protein EARLY FLOWERING 4" evidence="6">
    <location>
        <begin position="56"/>
        <end position="134"/>
    </location>
</feature>
<feature type="compositionally biased region" description="Basic and acidic residues" evidence="5">
    <location>
        <begin position="1"/>
        <end position="14"/>
    </location>
</feature>
<feature type="compositionally biased region" description="Acidic residues" evidence="5">
    <location>
        <begin position="44"/>
        <end position="56"/>
    </location>
</feature>
<evidence type="ECO:0000313" key="7">
    <source>
        <dbReference type="EMBL" id="KAH7542251.1"/>
    </source>
</evidence>
<dbReference type="PANTHER" id="PTHR33469:SF1">
    <property type="entry name" value="PROTEIN ELF4-LIKE 1"/>
    <property type="match status" value="1"/>
</dbReference>
<dbReference type="GO" id="GO:0048511">
    <property type="term" value="P:rhythmic process"/>
    <property type="evidence" value="ECO:0007669"/>
    <property type="project" value="UniProtKB-KW"/>
</dbReference>
<gene>
    <name evidence="7" type="ORF">FEM48_Zijuj02G0053500</name>
</gene>
<evidence type="ECO:0000256" key="5">
    <source>
        <dbReference type="SAM" id="MobiDB-lite"/>
    </source>
</evidence>
<reference evidence="7" key="1">
    <citation type="journal article" date="2021" name="Front. Plant Sci.">
        <title>Chromosome-Scale Genome Assembly for Chinese Sour Jujube and Insights Into Its Genome Evolution and Domestication Signature.</title>
        <authorList>
            <person name="Shen L.-Y."/>
            <person name="Luo H."/>
            <person name="Wang X.-L."/>
            <person name="Wang X.-M."/>
            <person name="Qiu X.-J."/>
            <person name="Liu H."/>
            <person name="Zhou S.-S."/>
            <person name="Jia K.-H."/>
            <person name="Nie S."/>
            <person name="Bao Y.-T."/>
            <person name="Zhang R.-G."/>
            <person name="Yun Q.-Z."/>
            <person name="Chai Y.-H."/>
            <person name="Lu J.-Y."/>
            <person name="Li Y."/>
            <person name="Zhao S.-W."/>
            <person name="Mao J.-F."/>
            <person name="Jia S.-G."/>
            <person name="Mao Y.-M."/>
        </authorList>
    </citation>
    <scope>NUCLEOTIDE SEQUENCE</scope>
    <source>
        <strain evidence="7">AT0</strain>
        <tissue evidence="7">Leaf</tissue>
    </source>
</reference>
<keyword evidence="4" id="KW-0539">Nucleus</keyword>
<dbReference type="Proteomes" id="UP000813462">
    <property type="component" value="Unassembled WGS sequence"/>
</dbReference>
<evidence type="ECO:0000256" key="2">
    <source>
        <dbReference type="ARBA" id="ARBA00009514"/>
    </source>
</evidence>
<evidence type="ECO:0000256" key="4">
    <source>
        <dbReference type="ARBA" id="ARBA00023242"/>
    </source>
</evidence>
<dbReference type="EMBL" id="JAEACU010000002">
    <property type="protein sequence ID" value="KAH7542251.1"/>
    <property type="molecule type" value="Genomic_DNA"/>
</dbReference>
<dbReference type="InterPro" id="IPR040462">
    <property type="entry name" value="EARLY_FLOWERING_4"/>
</dbReference>
<dbReference type="PANTHER" id="PTHR33469">
    <property type="entry name" value="PROTEIN ELF4-LIKE 4"/>
    <property type="match status" value="1"/>
</dbReference>
<keyword evidence="3" id="KW-0090">Biological rhythms</keyword>
<dbReference type="Pfam" id="PF07011">
    <property type="entry name" value="Elf4"/>
    <property type="match status" value="1"/>
</dbReference>
<accession>A0A978VTV6</accession>
<comment type="similarity">
    <text evidence="2">Belongs to the EARLY FLOWERING 4 family.</text>
</comment>
<protein>
    <recommendedName>
        <fullName evidence="6">Protein EARLY FLOWERING 4 domain-containing protein</fullName>
    </recommendedName>
</protein>
<comment type="subcellular location">
    <subcellularLocation>
        <location evidence="1">Nucleus</location>
    </subcellularLocation>
</comment>